<dbReference type="AlphaFoldDB" id="A0A2N0WAN3"/>
<dbReference type="EMBL" id="CABWKZ010000017">
    <property type="protein sequence ID" value="VXA55684.1"/>
    <property type="molecule type" value="Genomic_DNA"/>
</dbReference>
<dbReference type="RefSeq" id="WP_101237484.1">
    <property type="nucleotide sequence ID" value="NZ_LR732744.1"/>
</dbReference>
<evidence type="ECO:0000313" key="3">
    <source>
        <dbReference type="EMBL" id="VXA55684.1"/>
    </source>
</evidence>
<proteinExistence type="predicted"/>
<evidence type="ECO:0000313" key="2">
    <source>
        <dbReference type="EMBL" id="PKF31530.1"/>
    </source>
</evidence>
<feature type="chain" id="PRO_5036045217" evidence="1">
    <location>
        <begin position="21"/>
        <end position="241"/>
    </location>
</feature>
<organism evidence="2 4">
    <name type="scientific">Acinetobacter proteolyticus</name>
    <dbReference type="NCBI Taxonomy" id="1776741"/>
    <lineage>
        <taxon>Bacteria</taxon>
        <taxon>Pseudomonadati</taxon>
        <taxon>Pseudomonadota</taxon>
        <taxon>Gammaproteobacteria</taxon>
        <taxon>Moraxellales</taxon>
        <taxon>Moraxellaceae</taxon>
        <taxon>Acinetobacter</taxon>
    </lineage>
</organism>
<keyword evidence="1" id="KW-0732">Signal</keyword>
<gene>
    <name evidence="3" type="ORF">ACI8B_240010</name>
    <name evidence="2" type="ORF">CW311_18760</name>
</gene>
<evidence type="ECO:0000256" key="1">
    <source>
        <dbReference type="SAM" id="SignalP"/>
    </source>
</evidence>
<dbReference type="Gene3D" id="1.25.40.10">
    <property type="entry name" value="Tetratricopeptide repeat domain"/>
    <property type="match status" value="1"/>
</dbReference>
<feature type="signal peptide" evidence="1">
    <location>
        <begin position="1"/>
        <end position="20"/>
    </location>
</feature>
<accession>A0A653K6P4</accession>
<evidence type="ECO:0000313" key="4">
    <source>
        <dbReference type="Proteomes" id="UP000233553"/>
    </source>
</evidence>
<name>A0A2N0WAN3_9GAMM</name>
<sequence>MRSIKLIVFALCWMNCTAYANLDIQHYKNCTGSPLKALQVDSRLIFLTIDAYKNNQYNYAAILDASETEMTQCLIVDISRKVILDTIPSMISNSCSGQWDKKSHTPVWMADIGGGKDGVNYFHYLSSEQLKQLNKRDATEIEQIIESIDCQLPTYQKQDVAELNDAAFLLYKLEYYAESLKVLNQVVQLDPNRTVAYLNRADTYLALKNKAQARKNYMMYADQMKKLGLSNKVPLRIKKYL</sequence>
<evidence type="ECO:0000313" key="5">
    <source>
        <dbReference type="Proteomes" id="UP000430404"/>
    </source>
</evidence>
<dbReference type="Proteomes" id="UP000430404">
    <property type="component" value="Unassembled WGS sequence"/>
</dbReference>
<dbReference type="SUPFAM" id="SSF48452">
    <property type="entry name" value="TPR-like"/>
    <property type="match status" value="1"/>
</dbReference>
<dbReference type="InterPro" id="IPR011990">
    <property type="entry name" value="TPR-like_helical_dom_sf"/>
</dbReference>
<reference evidence="3 5" key="2">
    <citation type="submission" date="2019-10" db="EMBL/GenBank/DDBJ databases">
        <authorList>
            <person name="Karimi E."/>
        </authorList>
    </citation>
    <scope>NUCLEOTIDE SEQUENCE [LARGE SCALE GENOMIC DNA]</scope>
    <source>
        <strain evidence="3">Acinetobacter sp. 8BE</strain>
    </source>
</reference>
<dbReference type="EMBL" id="PISJ01000021">
    <property type="protein sequence ID" value="PKF31530.1"/>
    <property type="molecule type" value="Genomic_DNA"/>
</dbReference>
<dbReference type="Proteomes" id="UP000233553">
    <property type="component" value="Unassembled WGS sequence"/>
</dbReference>
<protein>
    <submittedName>
        <fullName evidence="2">Uncharacterized protein</fullName>
    </submittedName>
</protein>
<reference evidence="2 4" key="1">
    <citation type="submission" date="2017-12" db="EMBL/GenBank/DDBJ databases">
        <title>Draft Genome sequences of multiple microbial strains isolated from spacecraft associated surfaces.</title>
        <authorList>
            <person name="Seuylemezian A."/>
            <person name="Vaishampayan P."/>
            <person name="Venkateswaran K."/>
        </authorList>
    </citation>
    <scope>NUCLEOTIDE SEQUENCE [LARGE SCALE GENOMIC DNA]</scope>
    <source>
        <strain evidence="2 4">2P01AA</strain>
    </source>
</reference>
<accession>A0A2N0WAN3</accession>